<feature type="non-terminal residue" evidence="1">
    <location>
        <position position="741"/>
    </location>
</feature>
<proteinExistence type="predicted"/>
<keyword evidence="2" id="KW-1185">Reference proteome</keyword>
<gene>
    <name evidence="1" type="primary">SMC1_2</name>
    <name evidence="1" type="ORF">EV182_003606</name>
</gene>
<reference evidence="1" key="1">
    <citation type="submission" date="2022-06" db="EMBL/GenBank/DDBJ databases">
        <title>Phylogenomic reconstructions and comparative analyses of Kickxellomycotina fungi.</title>
        <authorList>
            <person name="Reynolds N.K."/>
            <person name="Stajich J.E."/>
            <person name="Barry K."/>
            <person name="Grigoriev I.V."/>
            <person name="Crous P."/>
            <person name="Smith M.E."/>
        </authorList>
    </citation>
    <scope>NUCLEOTIDE SEQUENCE</scope>
    <source>
        <strain evidence="1">RSA 2271</strain>
    </source>
</reference>
<sequence length="741" mass="84636">MGQLKWLELENFKSYYGHQVIGPFSSFTSIIGPNGSGKSNLMDAISFVLGIRSTQLRSTKLTDLIYHSGTSGDPDNDQEGATARPKTAWVEAVYEDNGGIVIRFRRTITRAGGSEFRIDGKLVTAQIYNKKLQDQDILINARNFLVFQGDVETIASQSPRDLTRMVEQISGSWELRARYDELKANQDTLAEQLSFAFNKKKTVTAEIRAITEEKNQLELYEKKRAQLQKLTAEFELWRLYHSEEKLRELDEAIRATERDIVGQAQQAVDDAERATHEARKAQAKTFKDISKRERAIKLLERQIEDKQPEVVKLTEQIEHLRKKAKQLGTNLAQLEEDAQKQDDVIRGLDQEMAKVKDIEREFEREWQRKYQERRNLVLDEDNFVEYTRLKDEVYKATLDEQRRHEAAKRRVKVGTSELRQIKEKLEAAKQKLATISENKQALADQKRQTDDQLKAARDDIDAVNREIDMAKHEYDRLTQTEVELNEKLKSILAQLSQARADQHESERESRLSETVASLRRLFTGVHGRISDLCKPTQRQYDLAVATALGRHIDAIVVDTQAAAIECIAYMREKRSCQATFLPLDTLVADTSDAAARHRHLHAGARPITDVLQFNPAFEPAIRYACGQAVVCDSLDIAKDICYRQRQDVKAVTLDGTVIHRGGLITGGVGRMSGRGDRVKRWQAQELADLRGARDRLGAELHAIAQQKRRAGRDELLRAKLTGLEKRQQILRDNLTDTERKL</sequence>
<organism evidence="1 2">
    <name type="scientific">Spiromyces aspiralis</name>
    <dbReference type="NCBI Taxonomy" id="68401"/>
    <lineage>
        <taxon>Eukaryota</taxon>
        <taxon>Fungi</taxon>
        <taxon>Fungi incertae sedis</taxon>
        <taxon>Zoopagomycota</taxon>
        <taxon>Kickxellomycotina</taxon>
        <taxon>Kickxellomycetes</taxon>
        <taxon>Kickxellales</taxon>
        <taxon>Kickxellaceae</taxon>
        <taxon>Spiromyces</taxon>
    </lineage>
</organism>
<evidence type="ECO:0000313" key="1">
    <source>
        <dbReference type="EMBL" id="KAJ1674278.1"/>
    </source>
</evidence>
<dbReference type="Proteomes" id="UP001145114">
    <property type="component" value="Unassembled WGS sequence"/>
</dbReference>
<evidence type="ECO:0000313" key="2">
    <source>
        <dbReference type="Proteomes" id="UP001145114"/>
    </source>
</evidence>
<comment type="caution">
    <text evidence="1">The sequence shown here is derived from an EMBL/GenBank/DDBJ whole genome shotgun (WGS) entry which is preliminary data.</text>
</comment>
<name>A0ACC1HCJ4_9FUNG</name>
<dbReference type="EMBL" id="JAMZIH010006103">
    <property type="protein sequence ID" value="KAJ1674278.1"/>
    <property type="molecule type" value="Genomic_DNA"/>
</dbReference>
<accession>A0ACC1HCJ4</accession>
<protein>
    <submittedName>
        <fullName evidence="1">Structural maintenance of chromosomes protein 1</fullName>
    </submittedName>
</protein>